<sequence length="232" mass="25351">MCDRRLWRDLGAINSFPHVYATINVLDRIDLLARNLLDTIPGPIVPIGFSMGAIVALMLAKLAPERVLGLILSSTNCTADLPERSAARLTQQAQVRGGDLEKVVRDELKPHYLSPATQGERRRDILDLTLAMGLDLGPETFLRQSEALRTRPGLCDVLGSFAGPSLIIAGSDDTLCPPAWHMAMAARHRRASYVEIADAGHLVPLEQPAAFTAAIEDWLVHPTTKLHQEINA</sequence>
<comment type="caution">
    <text evidence="2">The sequence shown here is derived from an EMBL/GenBank/DDBJ whole genome shotgun (WGS) entry which is preliminary data.</text>
</comment>
<dbReference type="Gene3D" id="3.40.50.1820">
    <property type="entry name" value="alpha/beta hydrolase"/>
    <property type="match status" value="1"/>
</dbReference>
<evidence type="ECO:0000259" key="1">
    <source>
        <dbReference type="Pfam" id="PF12697"/>
    </source>
</evidence>
<name>A0A2P2EA60_9PROT</name>
<dbReference type="PANTHER" id="PTHR43194">
    <property type="entry name" value="HYDROLASE ALPHA/BETA FOLD FAMILY"/>
    <property type="match status" value="1"/>
</dbReference>
<dbReference type="AlphaFoldDB" id="A0A2P2EA60"/>
<dbReference type="EC" id="4.2.99.20" evidence="2"/>
<dbReference type="Proteomes" id="UP000245086">
    <property type="component" value="Unassembled WGS sequence"/>
</dbReference>
<organism evidence="2 3">
    <name type="scientific">Candidatus Phycosocius bacilliformis</name>
    <dbReference type="NCBI Taxonomy" id="1445552"/>
    <lineage>
        <taxon>Bacteria</taxon>
        <taxon>Pseudomonadati</taxon>
        <taxon>Pseudomonadota</taxon>
        <taxon>Alphaproteobacteria</taxon>
        <taxon>Caulobacterales</taxon>
        <taxon>Caulobacterales incertae sedis</taxon>
        <taxon>Candidatus Phycosocius</taxon>
    </lineage>
</organism>
<keyword evidence="3" id="KW-1185">Reference proteome</keyword>
<keyword evidence="2" id="KW-0456">Lyase</keyword>
<dbReference type="PANTHER" id="PTHR43194:SF2">
    <property type="entry name" value="PEROXISOMAL MEMBRANE PROTEIN LPX1"/>
    <property type="match status" value="1"/>
</dbReference>
<evidence type="ECO:0000313" key="2">
    <source>
        <dbReference type="EMBL" id="GBF57940.1"/>
    </source>
</evidence>
<feature type="domain" description="AB hydrolase-1" evidence="1">
    <location>
        <begin position="29"/>
        <end position="213"/>
    </location>
</feature>
<reference evidence="2 3" key="1">
    <citation type="journal article" date="2018" name="Genome Announc.">
        <title>Draft Genome Sequence of "Candidatus Phycosocius bacilliformis," an Alphaproteobacterial Ectosymbiont of the Hydrocarbon-Producing Green Alga Botryococcus braunii.</title>
        <authorList>
            <person name="Tanabe Y."/>
            <person name="Yamaguchi H."/>
            <person name="Watanabe M.M."/>
        </authorList>
    </citation>
    <scope>NUCLEOTIDE SEQUENCE [LARGE SCALE GENOMIC DNA]</scope>
    <source>
        <strain evidence="2 3">BOTRYCO-2</strain>
    </source>
</reference>
<accession>A0A2P2EA60</accession>
<dbReference type="Pfam" id="PF12697">
    <property type="entry name" value="Abhydrolase_6"/>
    <property type="match status" value="1"/>
</dbReference>
<dbReference type="RefSeq" id="WP_108984802.1">
    <property type="nucleotide sequence ID" value="NZ_BFBR01000004.1"/>
</dbReference>
<dbReference type="OrthoDB" id="5491135at2"/>
<dbReference type="SUPFAM" id="SSF53474">
    <property type="entry name" value="alpha/beta-Hydrolases"/>
    <property type="match status" value="1"/>
</dbReference>
<dbReference type="EMBL" id="BFBR01000004">
    <property type="protein sequence ID" value="GBF57940.1"/>
    <property type="molecule type" value="Genomic_DNA"/>
</dbReference>
<dbReference type="GO" id="GO:0070205">
    <property type="term" value="F:2-succinyl-6-hydroxy-2,4-cyclohexadiene-1-carboxylate synthase activity"/>
    <property type="evidence" value="ECO:0007669"/>
    <property type="project" value="UniProtKB-EC"/>
</dbReference>
<proteinExistence type="predicted"/>
<dbReference type="InterPro" id="IPR029058">
    <property type="entry name" value="AB_hydrolase_fold"/>
</dbReference>
<dbReference type="InterPro" id="IPR050228">
    <property type="entry name" value="Carboxylesterase_BioH"/>
</dbReference>
<evidence type="ECO:0000313" key="3">
    <source>
        <dbReference type="Proteomes" id="UP000245086"/>
    </source>
</evidence>
<protein>
    <submittedName>
        <fullName evidence="2">2-succinyl-6-hydroxy-2,4-cyclohexadiene-1-carboxylate synthase</fullName>
        <ecNumber evidence="2">4.2.99.20</ecNumber>
    </submittedName>
</protein>
<gene>
    <name evidence="2" type="primary">menH_3</name>
    <name evidence="2" type="ORF">PbB2_01611</name>
</gene>
<dbReference type="InterPro" id="IPR000073">
    <property type="entry name" value="AB_hydrolase_1"/>
</dbReference>